<gene>
    <name evidence="1" type="ORF">M378DRAFT_170866</name>
</gene>
<dbReference type="InParanoid" id="A0A0C2WNE8"/>
<dbReference type="AlphaFoldDB" id="A0A0C2WNE8"/>
<evidence type="ECO:0000313" key="1">
    <source>
        <dbReference type="EMBL" id="KIL58231.1"/>
    </source>
</evidence>
<name>A0A0C2WNE8_AMAMK</name>
<organism evidence="1 2">
    <name type="scientific">Amanita muscaria (strain Koide BX008)</name>
    <dbReference type="NCBI Taxonomy" id="946122"/>
    <lineage>
        <taxon>Eukaryota</taxon>
        <taxon>Fungi</taxon>
        <taxon>Dikarya</taxon>
        <taxon>Basidiomycota</taxon>
        <taxon>Agaricomycotina</taxon>
        <taxon>Agaricomycetes</taxon>
        <taxon>Agaricomycetidae</taxon>
        <taxon>Agaricales</taxon>
        <taxon>Pluteineae</taxon>
        <taxon>Amanitaceae</taxon>
        <taxon>Amanita</taxon>
    </lineage>
</organism>
<reference evidence="1 2" key="1">
    <citation type="submission" date="2014-04" db="EMBL/GenBank/DDBJ databases">
        <title>Evolutionary Origins and Diversification of the Mycorrhizal Mutualists.</title>
        <authorList>
            <consortium name="DOE Joint Genome Institute"/>
            <consortium name="Mycorrhizal Genomics Consortium"/>
            <person name="Kohler A."/>
            <person name="Kuo A."/>
            <person name="Nagy L.G."/>
            <person name="Floudas D."/>
            <person name="Copeland A."/>
            <person name="Barry K.W."/>
            <person name="Cichocki N."/>
            <person name="Veneault-Fourrey C."/>
            <person name="LaButti K."/>
            <person name="Lindquist E.A."/>
            <person name="Lipzen A."/>
            <person name="Lundell T."/>
            <person name="Morin E."/>
            <person name="Murat C."/>
            <person name="Riley R."/>
            <person name="Ohm R."/>
            <person name="Sun H."/>
            <person name="Tunlid A."/>
            <person name="Henrissat B."/>
            <person name="Grigoriev I.V."/>
            <person name="Hibbett D.S."/>
            <person name="Martin F."/>
        </authorList>
    </citation>
    <scope>NUCLEOTIDE SEQUENCE [LARGE SCALE GENOMIC DNA]</scope>
    <source>
        <strain evidence="1 2">Koide BX008</strain>
    </source>
</reference>
<sequence>MNLPSQIMIASYPSHMDVQNAVATLKDIMYNGRHAIGFFMRTGLPALKEELGEDAAMLYKYTANRL</sequence>
<dbReference type="EMBL" id="KN818344">
    <property type="protein sequence ID" value="KIL58231.1"/>
    <property type="molecule type" value="Genomic_DNA"/>
</dbReference>
<protein>
    <submittedName>
        <fullName evidence="1">Uncharacterized protein</fullName>
    </submittedName>
</protein>
<evidence type="ECO:0000313" key="2">
    <source>
        <dbReference type="Proteomes" id="UP000054549"/>
    </source>
</evidence>
<dbReference type="Proteomes" id="UP000054549">
    <property type="component" value="Unassembled WGS sequence"/>
</dbReference>
<dbReference type="HOGENOM" id="CLU_2830661_0_0_1"/>
<keyword evidence="2" id="KW-1185">Reference proteome</keyword>
<proteinExistence type="predicted"/>
<accession>A0A0C2WNE8</accession>